<feature type="compositionally biased region" description="Polar residues" evidence="1">
    <location>
        <begin position="372"/>
        <end position="383"/>
    </location>
</feature>
<feature type="compositionally biased region" description="Basic and acidic residues" evidence="1">
    <location>
        <begin position="323"/>
        <end position="332"/>
    </location>
</feature>
<feature type="region of interest" description="Disordered" evidence="1">
    <location>
        <begin position="511"/>
        <end position="535"/>
    </location>
</feature>
<reference evidence="3" key="1">
    <citation type="submission" date="2022-07" db="EMBL/GenBank/DDBJ databases">
        <title>The genome of Lyophyllum shimeji provides insight into the initial evolution of ectomycorrhizal fungal genome.</title>
        <authorList>
            <person name="Kobayashi Y."/>
            <person name="Shibata T."/>
            <person name="Hirakawa H."/>
            <person name="Shigenobu S."/>
            <person name="Nishiyama T."/>
            <person name="Yamada A."/>
            <person name="Hasebe M."/>
            <person name="Kawaguchi M."/>
        </authorList>
    </citation>
    <scope>NUCLEOTIDE SEQUENCE</scope>
    <source>
        <strain evidence="3">AT787</strain>
    </source>
</reference>
<feature type="region of interest" description="Disordered" evidence="1">
    <location>
        <begin position="317"/>
        <end position="388"/>
    </location>
</feature>
<keyword evidence="4" id="KW-1185">Reference proteome</keyword>
<keyword evidence="2" id="KW-1133">Transmembrane helix</keyword>
<evidence type="ECO:0000256" key="2">
    <source>
        <dbReference type="SAM" id="Phobius"/>
    </source>
</evidence>
<feature type="region of interest" description="Disordered" evidence="1">
    <location>
        <begin position="139"/>
        <end position="171"/>
    </location>
</feature>
<feature type="compositionally biased region" description="Basic and acidic residues" evidence="1">
    <location>
        <begin position="358"/>
        <end position="370"/>
    </location>
</feature>
<feature type="region of interest" description="Disordered" evidence="1">
    <location>
        <begin position="547"/>
        <end position="574"/>
    </location>
</feature>
<feature type="compositionally biased region" description="Pro residues" evidence="1">
    <location>
        <begin position="462"/>
        <end position="476"/>
    </location>
</feature>
<proteinExistence type="predicted"/>
<dbReference type="Proteomes" id="UP001063166">
    <property type="component" value="Unassembled WGS sequence"/>
</dbReference>
<gene>
    <name evidence="3" type="ORF">LshimejAT787_1200160</name>
</gene>
<dbReference type="AlphaFoldDB" id="A0A9P3URT7"/>
<feature type="compositionally biased region" description="Polar residues" evidence="1">
    <location>
        <begin position="150"/>
        <end position="171"/>
    </location>
</feature>
<comment type="caution">
    <text evidence="3">The sequence shown here is derived from an EMBL/GenBank/DDBJ whole genome shotgun (WGS) entry which is preliminary data.</text>
</comment>
<name>A0A9P3URT7_LYOSH</name>
<feature type="region of interest" description="Disordered" evidence="1">
    <location>
        <begin position="461"/>
        <end position="481"/>
    </location>
</feature>
<accession>A0A9P3URT7</accession>
<keyword evidence="2" id="KW-0472">Membrane</keyword>
<sequence length="672" mass="69661">MGFTSFRMGHVHKPNHLPKHTRRAVTPNPSCATGGFYKAPANGAKIDSLKPLDIEWDSTCLDTAKVDIHLLEPGFNGDTTEMAVWPNVNFADGKHSVTIKPKWWNATSSVNLELTIVPAGTVPGSTTLPAGPIFAATYTPPADGSIPPTADTSKPDNPNQANSDVMSGAGTNKSLSGGRTAAAVLLPLLIVGLAIFLYLRYQRRKSAQKSRRFSEAIDKRMSTISTDWKSMSAAGAQAAIRNSIAVSRESSAFAFGAIRPLSTVGGGEMAGVGVGAQGQQMTQVRTGTGVGLRNPGAAAAIAAERASRVSRVSFADTLGRPSGESRRTRAFHDAYVPPLPTAPRTNAMSTASVYPDSELERDGAREKEKGSPTLSPRQATGPLTLTPEDIRARIQGRVVANEARREQEAEYDEVMPALSMMRTGLEPSTPTATSFPMSMSMPVPMPAPAPATATEEYLSTPLPAPPAPTHPSPISPPSAAHSFTGATYAPTLPSPISTGTASTFSPSAYAYNPAFPQPPPTPVSPQHTGGTATNAMSPDEMLRAYAERKAASGSPAPPSAFSHSNPASPRVKGRKLSLRASFGIKGLKGQGPERTQSPALDKAAISYPMPAAPKSPAGAAGMAGVGARGMAGVGAGMAGVGAAAGAQYAIGEDEDEEGPGAGEVDYESAYVV</sequence>
<protein>
    <submittedName>
        <fullName evidence="3">Uncharacterized protein</fullName>
    </submittedName>
</protein>
<dbReference type="OrthoDB" id="3363836at2759"/>
<evidence type="ECO:0000313" key="3">
    <source>
        <dbReference type="EMBL" id="GLB42567.1"/>
    </source>
</evidence>
<evidence type="ECO:0000256" key="1">
    <source>
        <dbReference type="SAM" id="MobiDB-lite"/>
    </source>
</evidence>
<feature type="transmembrane region" description="Helical" evidence="2">
    <location>
        <begin position="181"/>
        <end position="201"/>
    </location>
</feature>
<feature type="compositionally biased region" description="Low complexity" evidence="1">
    <location>
        <begin position="551"/>
        <end position="569"/>
    </location>
</feature>
<organism evidence="3 4">
    <name type="scientific">Lyophyllum shimeji</name>
    <name type="common">Hon-shimeji</name>
    <name type="synonym">Tricholoma shimeji</name>
    <dbReference type="NCBI Taxonomy" id="47721"/>
    <lineage>
        <taxon>Eukaryota</taxon>
        <taxon>Fungi</taxon>
        <taxon>Dikarya</taxon>
        <taxon>Basidiomycota</taxon>
        <taxon>Agaricomycotina</taxon>
        <taxon>Agaricomycetes</taxon>
        <taxon>Agaricomycetidae</taxon>
        <taxon>Agaricales</taxon>
        <taxon>Tricholomatineae</taxon>
        <taxon>Lyophyllaceae</taxon>
        <taxon>Lyophyllum</taxon>
    </lineage>
</organism>
<keyword evidence="2" id="KW-0812">Transmembrane</keyword>
<feature type="region of interest" description="Disordered" evidence="1">
    <location>
        <begin position="653"/>
        <end position="672"/>
    </location>
</feature>
<dbReference type="EMBL" id="BRPK01000012">
    <property type="protein sequence ID" value="GLB42567.1"/>
    <property type="molecule type" value="Genomic_DNA"/>
</dbReference>
<feature type="compositionally biased region" description="Polar residues" evidence="1">
    <location>
        <begin position="343"/>
        <end position="352"/>
    </location>
</feature>
<evidence type="ECO:0000313" key="4">
    <source>
        <dbReference type="Proteomes" id="UP001063166"/>
    </source>
</evidence>
<feature type="compositionally biased region" description="Polar residues" evidence="1">
    <location>
        <begin position="526"/>
        <end position="535"/>
    </location>
</feature>